<keyword evidence="2" id="KW-1185">Reference proteome</keyword>
<dbReference type="AlphaFoldDB" id="A0A5N7BPX6"/>
<gene>
    <name evidence="1" type="ORF">BDV26DRAFT_287243</name>
</gene>
<dbReference type="EMBL" id="ML736153">
    <property type="protein sequence ID" value="KAE8383829.1"/>
    <property type="molecule type" value="Genomic_DNA"/>
</dbReference>
<proteinExistence type="predicted"/>
<protein>
    <submittedName>
        <fullName evidence="1">Uncharacterized protein</fullName>
    </submittedName>
</protein>
<dbReference type="OrthoDB" id="4499271at2759"/>
<accession>A0A5N7BPX6</accession>
<evidence type="ECO:0000313" key="2">
    <source>
        <dbReference type="Proteomes" id="UP000326198"/>
    </source>
</evidence>
<evidence type="ECO:0000313" key="1">
    <source>
        <dbReference type="EMBL" id="KAE8383829.1"/>
    </source>
</evidence>
<sequence length="152" mass="16863">MVGVILALKSCQVIDTYLFLVSIAQSSAAAETHFIYRAGNTQTPTARCVASGLTFSVRPREEAYILWSPIMRWHSTTSSWYHVSSAKMSASKVHPAIAANYVMKRRYYSDFYIADTLNSKGIANYASHATILSCHHLAPMSQLSKAAIYTTF</sequence>
<name>A0A5N7BPX6_9EURO</name>
<organism evidence="1 2">
    <name type="scientific">Aspergillus bertholletiae</name>
    <dbReference type="NCBI Taxonomy" id="1226010"/>
    <lineage>
        <taxon>Eukaryota</taxon>
        <taxon>Fungi</taxon>
        <taxon>Dikarya</taxon>
        <taxon>Ascomycota</taxon>
        <taxon>Pezizomycotina</taxon>
        <taxon>Eurotiomycetes</taxon>
        <taxon>Eurotiomycetidae</taxon>
        <taxon>Eurotiales</taxon>
        <taxon>Aspergillaceae</taxon>
        <taxon>Aspergillus</taxon>
        <taxon>Aspergillus subgen. Circumdati</taxon>
    </lineage>
</organism>
<reference evidence="1 2" key="1">
    <citation type="submission" date="2019-04" db="EMBL/GenBank/DDBJ databases">
        <title>Friends and foes A comparative genomics studyof 23 Aspergillus species from section Flavi.</title>
        <authorList>
            <consortium name="DOE Joint Genome Institute"/>
            <person name="Kjaerbolling I."/>
            <person name="Vesth T."/>
            <person name="Frisvad J.C."/>
            <person name="Nybo J.L."/>
            <person name="Theobald S."/>
            <person name="Kildgaard S."/>
            <person name="Isbrandt T."/>
            <person name="Kuo A."/>
            <person name="Sato A."/>
            <person name="Lyhne E.K."/>
            <person name="Kogle M.E."/>
            <person name="Wiebenga A."/>
            <person name="Kun R.S."/>
            <person name="Lubbers R.J."/>
            <person name="Makela M.R."/>
            <person name="Barry K."/>
            <person name="Chovatia M."/>
            <person name="Clum A."/>
            <person name="Daum C."/>
            <person name="Haridas S."/>
            <person name="He G."/>
            <person name="LaButti K."/>
            <person name="Lipzen A."/>
            <person name="Mondo S."/>
            <person name="Riley R."/>
            <person name="Salamov A."/>
            <person name="Simmons B.A."/>
            <person name="Magnuson J.K."/>
            <person name="Henrissat B."/>
            <person name="Mortensen U.H."/>
            <person name="Larsen T.O."/>
            <person name="Devries R.P."/>
            <person name="Grigoriev I.V."/>
            <person name="Machida M."/>
            <person name="Baker S.E."/>
            <person name="Andersen M.R."/>
        </authorList>
    </citation>
    <scope>NUCLEOTIDE SEQUENCE [LARGE SCALE GENOMIC DNA]</scope>
    <source>
        <strain evidence="1 2">IBT 29228</strain>
    </source>
</reference>
<dbReference type="Proteomes" id="UP000326198">
    <property type="component" value="Unassembled WGS sequence"/>
</dbReference>